<dbReference type="CDD" id="cd00156">
    <property type="entry name" value="REC"/>
    <property type="match status" value="1"/>
</dbReference>
<keyword evidence="4" id="KW-0238">DNA-binding</keyword>
<dbReference type="GO" id="GO:0006355">
    <property type="term" value="P:regulation of DNA-templated transcription"/>
    <property type="evidence" value="ECO:0007669"/>
    <property type="project" value="InterPro"/>
</dbReference>
<evidence type="ECO:0000256" key="2">
    <source>
        <dbReference type="ARBA" id="ARBA00022840"/>
    </source>
</evidence>
<dbReference type="Proteomes" id="UP000002383">
    <property type="component" value="Chromosome"/>
</dbReference>
<dbReference type="Pfam" id="PF00072">
    <property type="entry name" value="Response_reg"/>
    <property type="match status" value="1"/>
</dbReference>
<keyword evidence="3" id="KW-0805">Transcription regulation</keyword>
<dbReference type="PROSITE" id="PS00676">
    <property type="entry name" value="SIGMA54_INTERACT_2"/>
    <property type="match status" value="1"/>
</dbReference>
<evidence type="ECO:0000259" key="7">
    <source>
        <dbReference type="PROSITE" id="PS50045"/>
    </source>
</evidence>
<dbReference type="PANTHER" id="PTHR32071:SF21">
    <property type="entry name" value="TRANSCRIPTIONAL REGULATORY PROTEIN FLGR"/>
    <property type="match status" value="1"/>
</dbReference>
<dbReference type="Gene3D" id="3.40.50.300">
    <property type="entry name" value="P-loop containing nucleotide triphosphate hydrolases"/>
    <property type="match status" value="1"/>
</dbReference>
<keyword evidence="5" id="KW-0804">Transcription</keyword>
<dbReference type="PANTHER" id="PTHR32071">
    <property type="entry name" value="TRANSCRIPTIONAL REGULATORY PROTEIN"/>
    <property type="match status" value="1"/>
</dbReference>
<dbReference type="GO" id="GO:0005524">
    <property type="term" value="F:ATP binding"/>
    <property type="evidence" value="ECO:0007669"/>
    <property type="project" value="UniProtKB-KW"/>
</dbReference>
<accession>B8GT38</accession>
<keyword evidence="2" id="KW-0067">ATP-binding</keyword>
<evidence type="ECO:0000256" key="4">
    <source>
        <dbReference type="ARBA" id="ARBA00023125"/>
    </source>
</evidence>
<dbReference type="SUPFAM" id="SSF52172">
    <property type="entry name" value="CheY-like"/>
    <property type="match status" value="1"/>
</dbReference>
<dbReference type="Gene3D" id="1.10.10.60">
    <property type="entry name" value="Homeodomain-like"/>
    <property type="match status" value="1"/>
</dbReference>
<dbReference type="Gene3D" id="1.10.8.60">
    <property type="match status" value="1"/>
</dbReference>
<dbReference type="CDD" id="cd00090">
    <property type="entry name" value="HTH_ARSR"/>
    <property type="match status" value="1"/>
</dbReference>
<dbReference type="GO" id="GO:0000160">
    <property type="term" value="P:phosphorelay signal transduction system"/>
    <property type="evidence" value="ECO:0007669"/>
    <property type="project" value="InterPro"/>
</dbReference>
<dbReference type="OrthoDB" id="9804019at2"/>
<dbReference type="AlphaFoldDB" id="B8GT38"/>
<dbReference type="InterPro" id="IPR025943">
    <property type="entry name" value="Sigma_54_int_dom_ATP-bd_2"/>
</dbReference>
<dbReference type="InterPro" id="IPR011006">
    <property type="entry name" value="CheY-like_superfamily"/>
</dbReference>
<dbReference type="SMART" id="SM00382">
    <property type="entry name" value="AAA"/>
    <property type="match status" value="1"/>
</dbReference>
<dbReference type="Pfam" id="PF00158">
    <property type="entry name" value="Sigma54_activat"/>
    <property type="match status" value="1"/>
</dbReference>
<dbReference type="InterPro" id="IPR027417">
    <property type="entry name" value="P-loop_NTPase"/>
</dbReference>
<dbReference type="HOGENOM" id="CLU_000445_0_6_6"/>
<dbReference type="GO" id="GO:0043565">
    <property type="term" value="F:sequence-specific DNA binding"/>
    <property type="evidence" value="ECO:0007669"/>
    <property type="project" value="InterPro"/>
</dbReference>
<dbReference type="EMBL" id="CP001339">
    <property type="protein sequence ID" value="ACL73053.1"/>
    <property type="molecule type" value="Genomic_DNA"/>
</dbReference>
<dbReference type="PRINTS" id="PR01590">
    <property type="entry name" value="HTHFIS"/>
</dbReference>
<dbReference type="InterPro" id="IPR025662">
    <property type="entry name" value="Sigma_54_int_dom_ATP-bd_1"/>
</dbReference>
<dbReference type="SUPFAM" id="SSF46689">
    <property type="entry name" value="Homeodomain-like"/>
    <property type="match status" value="1"/>
</dbReference>
<proteinExistence type="predicted"/>
<dbReference type="Gene3D" id="3.40.50.2300">
    <property type="match status" value="1"/>
</dbReference>
<dbReference type="KEGG" id="tgr:Tgr7_1972"/>
<evidence type="ECO:0000313" key="9">
    <source>
        <dbReference type="EMBL" id="ACL73053.1"/>
    </source>
</evidence>
<dbReference type="SMART" id="SM00448">
    <property type="entry name" value="REC"/>
    <property type="match status" value="1"/>
</dbReference>
<keyword evidence="1" id="KW-0547">Nucleotide-binding</keyword>
<evidence type="ECO:0000259" key="8">
    <source>
        <dbReference type="PROSITE" id="PS50110"/>
    </source>
</evidence>
<feature type="domain" description="Response regulatory" evidence="8">
    <location>
        <begin position="6"/>
        <end position="120"/>
    </location>
</feature>
<dbReference type="InterPro" id="IPR001789">
    <property type="entry name" value="Sig_transdc_resp-reg_receiver"/>
</dbReference>
<dbReference type="PROSITE" id="PS50110">
    <property type="entry name" value="RESPONSE_REGULATORY"/>
    <property type="match status" value="1"/>
</dbReference>
<reference evidence="9 10" key="1">
    <citation type="journal article" date="2011" name="Stand. Genomic Sci.">
        <title>Complete genome sequence of 'Thioalkalivibrio sulfidophilus' HL-EbGr7.</title>
        <authorList>
            <person name="Muyzer G."/>
            <person name="Sorokin D.Y."/>
            <person name="Mavromatis K."/>
            <person name="Lapidus A."/>
            <person name="Clum A."/>
            <person name="Ivanova N."/>
            <person name="Pati A."/>
            <person name="d'Haeseleer P."/>
            <person name="Woyke T."/>
            <person name="Kyrpides N.C."/>
        </authorList>
    </citation>
    <scope>NUCLEOTIDE SEQUENCE [LARGE SCALE GENOMIC DNA]</scope>
    <source>
        <strain evidence="9 10">HL-EbGR7</strain>
    </source>
</reference>
<dbReference type="Pfam" id="PF02954">
    <property type="entry name" value="HTH_8"/>
    <property type="match status" value="1"/>
</dbReference>
<name>B8GT38_THISH</name>
<dbReference type="InterPro" id="IPR009057">
    <property type="entry name" value="Homeodomain-like_sf"/>
</dbReference>
<dbReference type="Pfam" id="PF25601">
    <property type="entry name" value="AAA_lid_14"/>
    <property type="match status" value="1"/>
</dbReference>
<dbReference type="FunFam" id="3.40.50.300:FF:000006">
    <property type="entry name" value="DNA-binding transcriptional regulator NtrC"/>
    <property type="match status" value="1"/>
</dbReference>
<keyword evidence="10" id="KW-1185">Reference proteome</keyword>
<protein>
    <submittedName>
        <fullName evidence="9">Response regulator receiver protein</fullName>
    </submittedName>
</protein>
<evidence type="ECO:0000256" key="5">
    <source>
        <dbReference type="ARBA" id="ARBA00023163"/>
    </source>
</evidence>
<dbReference type="InterPro" id="IPR025944">
    <property type="entry name" value="Sigma_54_int_dom_CS"/>
</dbReference>
<dbReference type="InterPro" id="IPR002078">
    <property type="entry name" value="Sigma_54_int"/>
</dbReference>
<dbReference type="eggNOG" id="COG2204">
    <property type="taxonomic scope" value="Bacteria"/>
</dbReference>
<dbReference type="InterPro" id="IPR058031">
    <property type="entry name" value="AAA_lid_NorR"/>
</dbReference>
<dbReference type="STRING" id="396588.Tgr7_1972"/>
<dbReference type="InterPro" id="IPR003593">
    <property type="entry name" value="AAA+_ATPase"/>
</dbReference>
<dbReference type="InterPro" id="IPR011991">
    <property type="entry name" value="ArsR-like_HTH"/>
</dbReference>
<gene>
    <name evidence="9" type="ordered locus">Tgr7_1972</name>
</gene>
<dbReference type="PROSITE" id="PS00675">
    <property type="entry name" value="SIGMA54_INTERACT_1"/>
    <property type="match status" value="1"/>
</dbReference>
<dbReference type="PROSITE" id="PS00688">
    <property type="entry name" value="SIGMA54_INTERACT_3"/>
    <property type="match status" value="1"/>
</dbReference>
<comment type="caution">
    <text evidence="6">Lacks conserved residue(s) required for the propagation of feature annotation.</text>
</comment>
<feature type="domain" description="Sigma-54 factor interaction" evidence="7">
    <location>
        <begin position="128"/>
        <end position="355"/>
    </location>
</feature>
<dbReference type="SUPFAM" id="SSF52540">
    <property type="entry name" value="P-loop containing nucleoside triphosphate hydrolases"/>
    <property type="match status" value="1"/>
</dbReference>
<sequence>MTQSPTVLLVEEDAGLRAQVREHLLADRCRVLEADHGDAALDLLGREPVSIVFASRETRPMDGLSLLRRLRREQPDLPVVLTSGDGSIHTAVTAMREGATDFLVKPFRVGAVSERVRQLTVRTPTDGMVLEDPRSRELLDLAARVAGSEVTVMLNGESGVGKEVFARYLHNHSSRAAGPFVAVNCAAIPENMLEALLFGYERGAFTGAHESRPGKFEQAQGGTLLLDEITEMDMGLQAKLLRVLQEREVERLGARKALKLDVRVIATSNRDLREAVAAGRFREDLFYRLSVFPLLIPPLRERPGDILPLARAFLERHGRGIDTADLAPCAANRLMNHSWPGNVRELDNVIQRALILRHGRQIDAACIRFEHVSPGAVEPRVNTGVDALAPPQAVNGQVAARALDASLRSREEQLILDALRCEQGSRKEAAARLGISPRTLRYKLARLREAGVAIP</sequence>
<dbReference type="PROSITE" id="PS50045">
    <property type="entry name" value="SIGMA54_INTERACT_4"/>
    <property type="match status" value="1"/>
</dbReference>
<evidence type="ECO:0000256" key="1">
    <source>
        <dbReference type="ARBA" id="ARBA00022741"/>
    </source>
</evidence>
<dbReference type="RefSeq" id="WP_012638532.1">
    <property type="nucleotide sequence ID" value="NC_011901.1"/>
</dbReference>
<evidence type="ECO:0000256" key="3">
    <source>
        <dbReference type="ARBA" id="ARBA00023015"/>
    </source>
</evidence>
<dbReference type="CDD" id="cd00009">
    <property type="entry name" value="AAA"/>
    <property type="match status" value="1"/>
</dbReference>
<evidence type="ECO:0000313" key="10">
    <source>
        <dbReference type="Proteomes" id="UP000002383"/>
    </source>
</evidence>
<dbReference type="InterPro" id="IPR002197">
    <property type="entry name" value="HTH_Fis"/>
</dbReference>
<organism evidence="9 10">
    <name type="scientific">Thioalkalivibrio sulfidiphilus (strain HL-EbGR7)</name>
    <dbReference type="NCBI Taxonomy" id="396588"/>
    <lineage>
        <taxon>Bacteria</taxon>
        <taxon>Pseudomonadati</taxon>
        <taxon>Pseudomonadota</taxon>
        <taxon>Gammaproteobacteria</taxon>
        <taxon>Chromatiales</taxon>
        <taxon>Ectothiorhodospiraceae</taxon>
        <taxon>Thioalkalivibrio</taxon>
    </lineage>
</organism>
<evidence type="ECO:0000256" key="6">
    <source>
        <dbReference type="PROSITE-ProRule" id="PRU00169"/>
    </source>
</evidence>